<comment type="pathway">
    <text evidence="1">Protein modification; protein ubiquitination.</text>
</comment>
<accession>A0A811NT16</accession>
<dbReference type="PANTHER" id="PTHR47369">
    <property type="entry name" value="BTB/POZ DOMAIN-CONTAINING PROTEIN"/>
    <property type="match status" value="1"/>
</dbReference>
<dbReference type="Proteomes" id="UP000604825">
    <property type="component" value="Unassembled WGS sequence"/>
</dbReference>
<dbReference type="EMBL" id="CAJGYO010000005">
    <property type="protein sequence ID" value="CAD6228341.1"/>
    <property type="molecule type" value="Genomic_DNA"/>
</dbReference>
<reference evidence="4" key="1">
    <citation type="submission" date="2020-10" db="EMBL/GenBank/DDBJ databases">
        <authorList>
            <person name="Han B."/>
            <person name="Lu T."/>
            <person name="Zhao Q."/>
            <person name="Huang X."/>
            <person name="Zhao Y."/>
        </authorList>
    </citation>
    <scope>NUCLEOTIDE SEQUENCE</scope>
</reference>
<protein>
    <recommendedName>
        <fullName evidence="3">BTB domain-containing protein</fullName>
    </recommendedName>
</protein>
<evidence type="ECO:0000256" key="2">
    <source>
        <dbReference type="SAM" id="MobiDB-lite"/>
    </source>
</evidence>
<dbReference type="AlphaFoldDB" id="A0A811NT16"/>
<gene>
    <name evidence="4" type="ORF">NCGR_LOCUS19141</name>
</gene>
<dbReference type="OrthoDB" id="6359943at2759"/>
<dbReference type="SMART" id="SM00225">
    <property type="entry name" value="BTB"/>
    <property type="match status" value="1"/>
</dbReference>
<dbReference type="SUPFAM" id="SSF54695">
    <property type="entry name" value="POZ domain"/>
    <property type="match status" value="1"/>
</dbReference>
<dbReference type="PROSITE" id="PS50097">
    <property type="entry name" value="BTB"/>
    <property type="match status" value="1"/>
</dbReference>
<evidence type="ECO:0000256" key="1">
    <source>
        <dbReference type="ARBA" id="ARBA00004906"/>
    </source>
</evidence>
<dbReference type="Pfam" id="PF00651">
    <property type="entry name" value="BTB"/>
    <property type="match status" value="1"/>
</dbReference>
<organism evidence="4 5">
    <name type="scientific">Miscanthus lutarioriparius</name>
    <dbReference type="NCBI Taxonomy" id="422564"/>
    <lineage>
        <taxon>Eukaryota</taxon>
        <taxon>Viridiplantae</taxon>
        <taxon>Streptophyta</taxon>
        <taxon>Embryophyta</taxon>
        <taxon>Tracheophyta</taxon>
        <taxon>Spermatophyta</taxon>
        <taxon>Magnoliopsida</taxon>
        <taxon>Liliopsida</taxon>
        <taxon>Poales</taxon>
        <taxon>Poaceae</taxon>
        <taxon>PACMAD clade</taxon>
        <taxon>Panicoideae</taxon>
        <taxon>Andropogonodae</taxon>
        <taxon>Andropogoneae</taxon>
        <taxon>Saccharinae</taxon>
        <taxon>Miscanthus</taxon>
    </lineage>
</organism>
<keyword evidence="5" id="KW-1185">Reference proteome</keyword>
<feature type="compositionally biased region" description="Pro residues" evidence="2">
    <location>
        <begin position="1"/>
        <end position="10"/>
    </location>
</feature>
<name>A0A811NT16_9POAL</name>
<evidence type="ECO:0000259" key="3">
    <source>
        <dbReference type="PROSITE" id="PS50097"/>
    </source>
</evidence>
<evidence type="ECO:0000313" key="4">
    <source>
        <dbReference type="EMBL" id="CAD6228341.1"/>
    </source>
</evidence>
<dbReference type="Gene3D" id="3.30.710.10">
    <property type="entry name" value="Potassium Channel Kv1.1, Chain A"/>
    <property type="match status" value="1"/>
</dbReference>
<feature type="domain" description="BTB" evidence="3">
    <location>
        <begin position="66"/>
        <end position="136"/>
    </location>
</feature>
<evidence type="ECO:0000313" key="5">
    <source>
        <dbReference type="Proteomes" id="UP000604825"/>
    </source>
</evidence>
<proteinExistence type="predicted"/>
<sequence>MAAPPQPHPPAAEEGAAPAAPLPAAAPGPRPYDVAVAAAELRPVDCNLAALCDHVQAEGFGSGAFSDLVVEAMGATYRLHRLILSRSAYFRNMLHGPWREAGAPTVVLHIDDANVDSEAIAIALAYLYGQPPKLNDNNAFRVLAAASFLDLQDLCTICTDFIISELWTSNFLQYQLFAESQDYGSHGERVRNACWGYLCQSATLELREVAMCEIQVSGNESNLTSADRSMRKGKTPMNGSGEELLMDSELQNLKLHDNLGNEIPHNIIAISDMNSEAPKRMENDCSTGGQSGESTSYQFNENNWLSSEQTANNYFSRTSSSGVVPTEWGRPNAQLWGGRVVGRRQVRCIRGSSCLSTDEYNAFMNIFERGSLLYCNMSFDALLSVRKQLEEFGFPCKAVNDGLWLQMLLCHRVQAIVADTCRNCCLTNNSCACKQAYVSSHTHYRQEHDRSSASGSIGNVYLADAQGDGNGVLGPVRVSVRGAVDGLAGIGRGNSNVPGAAWAPTRYVFSVSLMGSVQEMASNLPMMNQNLELTAMEIFQQMENNAAHLQAESLFETGMQTRYCSVASVSTPGGSSVQIQESKEHELGPDWETAEDATISLDMKTPLSHFPPFRFGVEFEDVHRLADGQVKHSTEVFYAGSLWKVSVQAFNDEDPHGRRTLGLFLHRRKAELLDPLRKANLYVDPREKVTARYQLICPSKREVMIFGSLKQAGTLLPKAPKGWGWRTAILFDELADLLQGGALRIAAVVQLV</sequence>
<comment type="caution">
    <text evidence="4">The sequence shown here is derived from an EMBL/GenBank/DDBJ whole genome shotgun (WGS) entry which is preliminary data.</text>
</comment>
<dbReference type="PANTHER" id="PTHR47369:SF1">
    <property type="entry name" value="BTB_POZ DOMAIN-CONTAINING PROTEIN"/>
    <property type="match status" value="1"/>
</dbReference>
<dbReference type="InterPro" id="IPR011333">
    <property type="entry name" value="SKP1/BTB/POZ_sf"/>
</dbReference>
<feature type="region of interest" description="Disordered" evidence="2">
    <location>
        <begin position="1"/>
        <end position="24"/>
    </location>
</feature>
<dbReference type="InterPro" id="IPR000210">
    <property type="entry name" value="BTB/POZ_dom"/>
</dbReference>